<dbReference type="SUPFAM" id="SSF57889">
    <property type="entry name" value="Cysteine-rich domain"/>
    <property type="match status" value="1"/>
</dbReference>
<dbReference type="GO" id="GO:0005829">
    <property type="term" value="C:cytosol"/>
    <property type="evidence" value="ECO:0000318"/>
    <property type="project" value="GO_Central"/>
</dbReference>
<dbReference type="GeneID" id="575613"/>
<dbReference type="InterPro" id="IPR008271">
    <property type="entry name" value="Ser/Thr_kinase_AS"/>
</dbReference>
<reference evidence="16" key="1">
    <citation type="submission" date="2015-02" db="EMBL/GenBank/DDBJ databases">
        <title>Genome sequencing for Strongylocentrotus purpuratus.</title>
        <authorList>
            <person name="Murali S."/>
            <person name="Liu Y."/>
            <person name="Vee V."/>
            <person name="English A."/>
            <person name="Wang M."/>
            <person name="Skinner E."/>
            <person name="Han Y."/>
            <person name="Muzny D.M."/>
            <person name="Worley K.C."/>
            <person name="Gibbs R.A."/>
        </authorList>
    </citation>
    <scope>NUCLEOTIDE SEQUENCE</scope>
</reference>
<dbReference type="SUPFAM" id="SSF54236">
    <property type="entry name" value="Ubiquitin-like"/>
    <property type="match status" value="1"/>
</dbReference>
<dbReference type="Pfam" id="PF00130">
    <property type="entry name" value="C1_1"/>
    <property type="match status" value="1"/>
</dbReference>
<dbReference type="GO" id="GO:0005739">
    <property type="term" value="C:mitochondrion"/>
    <property type="evidence" value="ECO:0000318"/>
    <property type="project" value="GO_Central"/>
</dbReference>
<dbReference type="InterPro" id="IPR029071">
    <property type="entry name" value="Ubiquitin-like_domsf"/>
</dbReference>
<evidence type="ECO:0000313" key="15">
    <source>
        <dbReference type="EnsemblMetazoa" id="XP_003725081"/>
    </source>
</evidence>
<dbReference type="InParanoid" id="A0A7M7LP57"/>
<feature type="region of interest" description="Disordered" evidence="11">
    <location>
        <begin position="127"/>
        <end position="146"/>
    </location>
</feature>
<dbReference type="InterPro" id="IPR046349">
    <property type="entry name" value="C1-like_sf"/>
</dbReference>
<dbReference type="InterPro" id="IPR017441">
    <property type="entry name" value="Protein_kinase_ATP_BS"/>
</dbReference>
<dbReference type="OMA" id="EMCVVYI"/>
<dbReference type="Gene3D" id="3.30.200.20">
    <property type="entry name" value="Phosphorylase Kinase, domain 1"/>
    <property type="match status" value="1"/>
</dbReference>
<dbReference type="PANTHER" id="PTHR44329">
    <property type="entry name" value="SERINE/THREONINE-PROTEIN KINASE TNNI3K-RELATED"/>
    <property type="match status" value="1"/>
</dbReference>
<reference evidence="15" key="2">
    <citation type="submission" date="2021-01" db="UniProtKB">
        <authorList>
            <consortium name="EnsemblMetazoa"/>
        </authorList>
    </citation>
    <scope>IDENTIFICATION</scope>
</reference>
<dbReference type="InterPro" id="IPR011009">
    <property type="entry name" value="Kinase-like_dom_sf"/>
</dbReference>
<keyword evidence="7" id="KW-0418">Kinase</keyword>
<keyword evidence="16" id="KW-1185">Reference proteome</keyword>
<dbReference type="KEGG" id="spu:575613"/>
<dbReference type="Pfam" id="PF07714">
    <property type="entry name" value="PK_Tyr_Ser-Thr"/>
    <property type="match status" value="1"/>
</dbReference>
<dbReference type="EnsemblMetazoa" id="XM_003725033">
    <property type="protein sequence ID" value="XP_003725081"/>
    <property type="gene ID" value="LOC575613"/>
</dbReference>
<dbReference type="FunCoup" id="A0A7M7LP57">
    <property type="interactions" value="1378"/>
</dbReference>
<dbReference type="GO" id="GO:0005737">
    <property type="term" value="C:cytoplasm"/>
    <property type="evidence" value="ECO:0000318"/>
    <property type="project" value="GO_Central"/>
</dbReference>
<feature type="domain" description="Protein kinase" evidence="12">
    <location>
        <begin position="483"/>
        <end position="743"/>
    </location>
</feature>
<dbReference type="Proteomes" id="UP000007110">
    <property type="component" value="Unassembled WGS sequence"/>
</dbReference>
<dbReference type="PROSITE" id="PS50011">
    <property type="entry name" value="PROTEIN_KINASE_DOM"/>
    <property type="match status" value="1"/>
</dbReference>
<dbReference type="InterPro" id="IPR051681">
    <property type="entry name" value="Ser/Thr_Kinases-Pseudokinases"/>
</dbReference>
<dbReference type="GO" id="GO:0000165">
    <property type="term" value="P:MAPK cascade"/>
    <property type="evidence" value="ECO:0000318"/>
    <property type="project" value="GO_Central"/>
</dbReference>
<evidence type="ECO:0000259" key="14">
    <source>
        <dbReference type="PROSITE" id="PS50898"/>
    </source>
</evidence>
<feature type="region of interest" description="Disordered" evidence="11">
    <location>
        <begin position="299"/>
        <end position="336"/>
    </location>
</feature>
<dbReference type="OrthoDB" id="774951at2759"/>
<dbReference type="SMART" id="SM00109">
    <property type="entry name" value="C1"/>
    <property type="match status" value="1"/>
</dbReference>
<dbReference type="GO" id="GO:0005524">
    <property type="term" value="F:ATP binding"/>
    <property type="evidence" value="ECO:0007669"/>
    <property type="project" value="UniProtKB-UniRule"/>
</dbReference>
<dbReference type="InterPro" id="IPR003116">
    <property type="entry name" value="RBD_dom"/>
</dbReference>
<dbReference type="SMART" id="SM00220">
    <property type="entry name" value="S_TKc"/>
    <property type="match status" value="1"/>
</dbReference>
<organism evidence="15 16">
    <name type="scientific">Strongylocentrotus purpuratus</name>
    <name type="common">Purple sea urchin</name>
    <dbReference type="NCBI Taxonomy" id="7668"/>
    <lineage>
        <taxon>Eukaryota</taxon>
        <taxon>Metazoa</taxon>
        <taxon>Echinodermata</taxon>
        <taxon>Eleutherozoa</taxon>
        <taxon>Echinozoa</taxon>
        <taxon>Echinoidea</taxon>
        <taxon>Euechinoidea</taxon>
        <taxon>Echinacea</taxon>
        <taxon>Camarodonta</taxon>
        <taxon>Echinidea</taxon>
        <taxon>Strongylocentrotidae</taxon>
        <taxon>Strongylocentrotus</taxon>
    </lineage>
</organism>
<protein>
    <recommendedName>
        <fullName evidence="2">non-specific serine/threonine protein kinase</fullName>
        <ecNumber evidence="2">2.7.11.1</ecNumber>
    </recommendedName>
</protein>
<feature type="region of interest" description="Disordered" evidence="11">
    <location>
        <begin position="98"/>
        <end position="119"/>
    </location>
</feature>
<dbReference type="SMART" id="SM00455">
    <property type="entry name" value="RBD"/>
    <property type="match status" value="1"/>
</dbReference>
<dbReference type="FunFam" id="1.10.510.10:FF:000036">
    <property type="entry name" value="RAF proto-oncogene serine/threonine-protein kinase"/>
    <property type="match status" value="1"/>
</dbReference>
<dbReference type="EC" id="2.7.11.1" evidence="2"/>
<evidence type="ECO:0000256" key="5">
    <source>
        <dbReference type="ARBA" id="ARBA00022723"/>
    </source>
</evidence>
<dbReference type="GO" id="GO:0004709">
    <property type="term" value="F:MAP kinase kinase kinase activity"/>
    <property type="evidence" value="ECO:0000318"/>
    <property type="project" value="GO_Central"/>
</dbReference>
<dbReference type="InterPro" id="IPR002219">
    <property type="entry name" value="PKC_DAG/PE"/>
</dbReference>
<feature type="domain" description="Phorbol-ester/DAG-type" evidence="13">
    <location>
        <begin position="230"/>
        <end position="276"/>
    </location>
</feature>
<accession>A0A7M7LP57</accession>
<evidence type="ECO:0000256" key="4">
    <source>
        <dbReference type="ARBA" id="ARBA00022679"/>
    </source>
</evidence>
<keyword evidence="5" id="KW-0479">Metal-binding</keyword>
<dbReference type="AlphaFoldDB" id="A0A7M7LP57"/>
<keyword evidence="8" id="KW-0862">Zinc</keyword>
<dbReference type="SUPFAM" id="SSF56112">
    <property type="entry name" value="Protein kinase-like (PK-like)"/>
    <property type="match status" value="1"/>
</dbReference>
<dbReference type="Gene3D" id="3.30.60.20">
    <property type="match status" value="1"/>
</dbReference>
<feature type="compositionally biased region" description="Polar residues" evidence="11">
    <location>
        <begin position="98"/>
        <end position="110"/>
    </location>
</feature>
<evidence type="ECO:0000256" key="3">
    <source>
        <dbReference type="ARBA" id="ARBA00022527"/>
    </source>
</evidence>
<feature type="region of interest" description="Disordered" evidence="11">
    <location>
        <begin position="409"/>
        <end position="475"/>
    </location>
</feature>
<dbReference type="Gene3D" id="3.10.20.90">
    <property type="entry name" value="Phosphatidylinositol 3-kinase Catalytic Subunit, Chain A, domain 1"/>
    <property type="match status" value="1"/>
</dbReference>
<dbReference type="RefSeq" id="XP_003725081.2">
    <property type="nucleotide sequence ID" value="XM_003725033.3"/>
</dbReference>
<dbReference type="InterPro" id="IPR000719">
    <property type="entry name" value="Prot_kinase_dom"/>
</dbReference>
<dbReference type="Pfam" id="PF02196">
    <property type="entry name" value="RBD"/>
    <property type="match status" value="1"/>
</dbReference>
<evidence type="ECO:0000256" key="10">
    <source>
        <dbReference type="PROSITE-ProRule" id="PRU10141"/>
    </source>
</evidence>
<dbReference type="CDD" id="cd14062">
    <property type="entry name" value="STKc_Raf"/>
    <property type="match status" value="1"/>
</dbReference>
<dbReference type="PROSITE" id="PS00107">
    <property type="entry name" value="PROTEIN_KINASE_ATP"/>
    <property type="match status" value="1"/>
</dbReference>
<keyword evidence="6 10" id="KW-0547">Nucleotide-binding</keyword>
<evidence type="ECO:0000259" key="13">
    <source>
        <dbReference type="PROSITE" id="PS50081"/>
    </source>
</evidence>
<dbReference type="FunFam" id="3.30.200.20:FF:000024">
    <property type="entry name" value="B-Raf proto-oncogene serine/threonine-protein kinase"/>
    <property type="match status" value="1"/>
</dbReference>
<feature type="compositionally biased region" description="Polar residues" evidence="11">
    <location>
        <begin position="409"/>
        <end position="419"/>
    </location>
</feature>
<evidence type="ECO:0000256" key="9">
    <source>
        <dbReference type="ARBA" id="ARBA00022840"/>
    </source>
</evidence>
<sequence length="793" mass="89325">MATSSSEFPASYSAGQFASESPSCDNGHSDYFNMGDRTKTEQLNVIHMHMELKKKNIEELMERFGTEQPPPPIFLEEYQDLTDQLSELQVEEQRINNEMSNGHTSPNLQTTPPPEPADLHVPYHNKQSLAPPHKREFTNQQHPKSPLSQSVRAFLPNQQRTSVLAKSGTTLKYCLSKAMKMRELTPEMCIVYRVNPRMALSWDTDMMYLAGEEISVELKAQNFPAPSSISHNFVRKTFFAIAFCDSCQKLLFHGFRCQTCSYKFHQRCANKVPTICISTTGDNLYKLLLALRKEDDYNDYPDTFPDEPESPSSDDQDFPRNTLPRERSTSAPNICQNAVNVPGQQFDSEAFSRFAFPVKSSLNPNGHTASAAVNIHGAHGGGHGKVLTPNSAVQDGVFDYDPTNIANGLASSLPNTRNLIHSPKRESGSHSSQPSPTHQPRWKDVLPGSDSKDNKIKPPTTLLGHRRTRRDSNDDWEIPTEEIRLGSRIGAGSFGTVFSGQWHGSVAVKRLNVKDPTPSQLQAFKNEVAVLRKTRHANILLFMGCTSKPQLAIVTQWCEGSSLYKHLHVLDTKLVMHQLIDISRQTAQGMDYLHAKNIIHRDLKSNNIFLHDDLTVKIGDFGLATVKSRWSGSQQFEQPSGSILWMAPEVIRMRDTNPYSFQSDVYAFGVVLFELVTQSLPYQNIKHKDQIIWMVGRGYLQPDLSKVRNDTPKALKRLITDCYALNRDERPLFPVVLAALESLARQLPKIHRSASEPSSLNRARLHSDDFMYCPSPKTPIQSQFAVFPFDMRG</sequence>
<feature type="binding site" evidence="10">
    <location>
        <position position="509"/>
    </location>
    <ligand>
        <name>ATP</name>
        <dbReference type="ChEBI" id="CHEBI:30616"/>
    </ligand>
</feature>
<evidence type="ECO:0000256" key="6">
    <source>
        <dbReference type="ARBA" id="ARBA00022741"/>
    </source>
</evidence>
<evidence type="ECO:0000256" key="7">
    <source>
        <dbReference type="ARBA" id="ARBA00022777"/>
    </source>
</evidence>
<dbReference type="PROSITE" id="PS00108">
    <property type="entry name" value="PROTEIN_KINASE_ST"/>
    <property type="match status" value="1"/>
</dbReference>
<evidence type="ECO:0000313" key="16">
    <source>
        <dbReference type="Proteomes" id="UP000007110"/>
    </source>
</evidence>
<dbReference type="PANTHER" id="PTHR44329:SF262">
    <property type="entry name" value="RAF HOMOLOG SERINE_THREONINE-PROTEIN KINASE RAF"/>
    <property type="match status" value="1"/>
</dbReference>
<feature type="compositionally biased region" description="Acidic residues" evidence="11">
    <location>
        <begin position="299"/>
        <end position="316"/>
    </location>
</feature>
<feature type="compositionally biased region" description="Low complexity" evidence="11">
    <location>
        <begin position="429"/>
        <end position="439"/>
    </location>
</feature>
<evidence type="ECO:0000256" key="8">
    <source>
        <dbReference type="ARBA" id="ARBA00022833"/>
    </source>
</evidence>
<dbReference type="InterPro" id="IPR001245">
    <property type="entry name" value="Ser-Thr/Tyr_kinase_cat_dom"/>
</dbReference>
<evidence type="ECO:0000256" key="11">
    <source>
        <dbReference type="SAM" id="MobiDB-lite"/>
    </source>
</evidence>
<feature type="domain" description="RBD" evidence="14">
    <location>
        <begin position="149"/>
        <end position="219"/>
    </location>
</feature>
<dbReference type="PROSITE" id="PS50898">
    <property type="entry name" value="RBD"/>
    <property type="match status" value="1"/>
</dbReference>
<keyword evidence="9 10" id="KW-0067">ATP-binding</keyword>
<comment type="similarity">
    <text evidence="1">Belongs to the protein kinase superfamily. TKL Ser/Thr protein kinase family. RAF subfamily.</text>
</comment>
<evidence type="ECO:0000256" key="1">
    <source>
        <dbReference type="ARBA" id="ARBA00010507"/>
    </source>
</evidence>
<keyword evidence="3" id="KW-0723">Serine/threonine-protein kinase</keyword>
<proteinExistence type="inferred from homology"/>
<dbReference type="FunFam" id="3.30.60.20:FF:000004">
    <property type="entry name" value="B-Raf proto-oncogene serine/threonine-protein kinase"/>
    <property type="match status" value="1"/>
</dbReference>
<dbReference type="Gene3D" id="1.10.510.10">
    <property type="entry name" value="Transferase(Phosphotransferase) domain 1"/>
    <property type="match status" value="1"/>
</dbReference>
<name>A0A7M7LP57_STRPU</name>
<dbReference type="PROSITE" id="PS00479">
    <property type="entry name" value="ZF_DAG_PE_1"/>
    <property type="match status" value="1"/>
</dbReference>
<evidence type="ECO:0000259" key="12">
    <source>
        <dbReference type="PROSITE" id="PS50011"/>
    </source>
</evidence>
<dbReference type="CDD" id="cd20811">
    <property type="entry name" value="C1_Raf"/>
    <property type="match status" value="1"/>
</dbReference>
<evidence type="ECO:0000256" key="2">
    <source>
        <dbReference type="ARBA" id="ARBA00012513"/>
    </source>
</evidence>
<dbReference type="CDD" id="cd01816">
    <property type="entry name" value="RBD_RAF"/>
    <property type="match status" value="1"/>
</dbReference>
<dbReference type="GO" id="GO:0046872">
    <property type="term" value="F:metal ion binding"/>
    <property type="evidence" value="ECO:0007669"/>
    <property type="project" value="UniProtKB-KW"/>
</dbReference>
<dbReference type="PROSITE" id="PS50081">
    <property type="entry name" value="ZF_DAG_PE_2"/>
    <property type="match status" value="1"/>
</dbReference>
<feature type="region of interest" description="Disordered" evidence="11">
    <location>
        <begin position="1"/>
        <end position="23"/>
    </location>
</feature>
<keyword evidence="4" id="KW-0808">Transferase</keyword>